<proteinExistence type="predicted"/>
<dbReference type="Proteomes" id="UP000235828">
    <property type="component" value="Chromosome B"/>
</dbReference>
<dbReference type="RefSeq" id="WP_102525446.1">
    <property type="nucleotide sequence ID" value="NZ_LT960612.1"/>
</dbReference>
<evidence type="ECO:0000256" key="1">
    <source>
        <dbReference type="SAM" id="Phobius"/>
    </source>
</evidence>
<dbReference type="EMBL" id="LT960612">
    <property type="protein sequence ID" value="SON51980.1"/>
    <property type="molecule type" value="Genomic_DNA"/>
</dbReference>
<feature type="transmembrane region" description="Helical" evidence="1">
    <location>
        <begin position="110"/>
        <end position="127"/>
    </location>
</feature>
<dbReference type="KEGG" id="vta:B0369"/>
<dbReference type="AlphaFoldDB" id="A0A2N8ZJ98"/>
<evidence type="ECO:0000313" key="3">
    <source>
        <dbReference type="Proteomes" id="UP000235828"/>
    </source>
</evidence>
<sequence length="158" mass="18018">MTDNFFKNHELSLWIFAVGITVIMSILIGGGIAVILLTFVLAQHIDYFSTMEYFVFAGALGVIMSLTTSITNLLIIRGRAYAVGINIINIYFQICCYILFAVFLEHKDKWQGLVFSILPFLSLWLMSTPRYRAFVAYHEALHKDPIGFRQKLLERISG</sequence>
<dbReference type="OrthoDB" id="6401816at2"/>
<feature type="transmembrane region" description="Helical" evidence="1">
    <location>
        <begin position="53"/>
        <end position="76"/>
    </location>
</feature>
<keyword evidence="3" id="KW-1185">Reference proteome</keyword>
<keyword evidence="1" id="KW-0472">Membrane</keyword>
<keyword evidence="1" id="KW-0812">Transmembrane</keyword>
<feature type="transmembrane region" description="Helical" evidence="1">
    <location>
        <begin position="12"/>
        <end position="41"/>
    </location>
</feature>
<evidence type="ECO:0000313" key="2">
    <source>
        <dbReference type="EMBL" id="SON51980.1"/>
    </source>
</evidence>
<gene>
    <name evidence="2" type="ORF">VTAP4600_B0369</name>
</gene>
<feature type="transmembrane region" description="Helical" evidence="1">
    <location>
        <begin position="83"/>
        <end position="104"/>
    </location>
</feature>
<accession>A0A2N8ZJ98</accession>
<reference evidence="2 3" key="1">
    <citation type="submission" date="2017-10" db="EMBL/GenBank/DDBJ databases">
        <authorList>
            <person name="Banno H."/>
            <person name="Chua N.-H."/>
        </authorList>
    </citation>
    <scope>NUCLEOTIDE SEQUENCE [LARGE SCALE GENOMIC DNA]</scope>
    <source>
        <strain evidence="2">Vibrio tapetis CECT4600</strain>
    </source>
</reference>
<protein>
    <submittedName>
        <fullName evidence="2">Uncharacterized protein</fullName>
    </submittedName>
</protein>
<name>A0A2N8ZJ98_9VIBR</name>
<organism evidence="2 3">
    <name type="scientific">Vibrio tapetis subsp. tapetis</name>
    <dbReference type="NCBI Taxonomy" id="1671868"/>
    <lineage>
        <taxon>Bacteria</taxon>
        <taxon>Pseudomonadati</taxon>
        <taxon>Pseudomonadota</taxon>
        <taxon>Gammaproteobacteria</taxon>
        <taxon>Vibrionales</taxon>
        <taxon>Vibrionaceae</taxon>
        <taxon>Vibrio</taxon>
    </lineage>
</organism>
<keyword evidence="1" id="KW-1133">Transmembrane helix</keyword>